<gene>
    <name evidence="9" type="ORF">TEA_011088</name>
</gene>
<evidence type="ECO:0000256" key="7">
    <source>
        <dbReference type="ARBA" id="ARBA00023136"/>
    </source>
</evidence>
<proteinExistence type="predicted"/>
<keyword evidence="6" id="KW-0443">Lipid metabolism</keyword>
<protein>
    <submittedName>
        <fullName evidence="9">Uncharacterized protein</fullName>
    </submittedName>
</protein>
<evidence type="ECO:0000256" key="3">
    <source>
        <dbReference type="ARBA" id="ARBA00022824"/>
    </source>
</evidence>
<comment type="subcellular location">
    <subcellularLocation>
        <location evidence="1">Endoplasmic reticulum membrane</location>
        <topology evidence="1">Multi-pass membrane protein</topology>
    </subcellularLocation>
</comment>
<dbReference type="Proteomes" id="UP000306102">
    <property type="component" value="Unassembled WGS sequence"/>
</dbReference>
<dbReference type="GO" id="GO:0005789">
    <property type="term" value="C:endoplasmic reticulum membrane"/>
    <property type="evidence" value="ECO:0007669"/>
    <property type="project" value="UniProtKB-SubCell"/>
</dbReference>
<dbReference type="InterPro" id="IPR014430">
    <property type="entry name" value="Scs7"/>
</dbReference>
<evidence type="ECO:0000256" key="5">
    <source>
        <dbReference type="ARBA" id="ARBA00023002"/>
    </source>
</evidence>
<name>A0A4S4F1B2_CAMSN</name>
<evidence type="ECO:0000256" key="1">
    <source>
        <dbReference type="ARBA" id="ARBA00004477"/>
    </source>
</evidence>
<evidence type="ECO:0000256" key="4">
    <source>
        <dbReference type="ARBA" id="ARBA00022989"/>
    </source>
</evidence>
<feature type="transmembrane region" description="Helical" evidence="8">
    <location>
        <begin position="100"/>
        <end position="122"/>
    </location>
</feature>
<keyword evidence="2 8" id="KW-0812">Transmembrane</keyword>
<accession>A0A4S4F1B2</accession>
<keyword evidence="4 8" id="KW-1133">Transmembrane helix</keyword>
<dbReference type="GO" id="GO:0006631">
    <property type="term" value="P:fatty acid metabolic process"/>
    <property type="evidence" value="ECO:0007669"/>
    <property type="project" value="TreeGrafter"/>
</dbReference>
<dbReference type="STRING" id="542762.A0A4S4F1B2"/>
<dbReference type="AlphaFoldDB" id="A0A4S4F1B2"/>
<evidence type="ECO:0000256" key="8">
    <source>
        <dbReference type="SAM" id="Phobius"/>
    </source>
</evidence>
<dbReference type="EMBL" id="SDRB02000400">
    <property type="protein sequence ID" value="THG23229.1"/>
    <property type="molecule type" value="Genomic_DNA"/>
</dbReference>
<organism evidence="9 10">
    <name type="scientific">Camellia sinensis var. sinensis</name>
    <name type="common">China tea</name>
    <dbReference type="NCBI Taxonomy" id="542762"/>
    <lineage>
        <taxon>Eukaryota</taxon>
        <taxon>Viridiplantae</taxon>
        <taxon>Streptophyta</taxon>
        <taxon>Embryophyta</taxon>
        <taxon>Tracheophyta</taxon>
        <taxon>Spermatophyta</taxon>
        <taxon>Magnoliopsida</taxon>
        <taxon>eudicotyledons</taxon>
        <taxon>Gunneridae</taxon>
        <taxon>Pentapetalae</taxon>
        <taxon>asterids</taxon>
        <taxon>Ericales</taxon>
        <taxon>Theaceae</taxon>
        <taxon>Camellia</taxon>
    </lineage>
</organism>
<evidence type="ECO:0000313" key="9">
    <source>
        <dbReference type="EMBL" id="THG23229.1"/>
    </source>
</evidence>
<sequence>MGRVKLTWATTIASFQSPISLDSKARLLTDLNKILTQGANMVTKNFIVDLNKPLVSQVGHLGEAYEEWVHQPVVSKEGPRLFENDILEGGFGGFFSRLKWFGVSGAWCSALALGFGFGWFALTKGGLVQEIHSGTPLREGASTLEGDIWVTVKRRRKQEEVTEWCKQRLSMFRGEAKEARPWVVLDGNGGVCVSG</sequence>
<keyword evidence="7 8" id="KW-0472">Membrane</keyword>
<dbReference type="PANTHER" id="PTHR12863:SF1">
    <property type="entry name" value="FATTY ACID 2-HYDROXYLASE"/>
    <property type="match status" value="1"/>
</dbReference>
<evidence type="ECO:0000256" key="6">
    <source>
        <dbReference type="ARBA" id="ARBA00023098"/>
    </source>
</evidence>
<reference evidence="9 10" key="1">
    <citation type="journal article" date="2018" name="Proc. Natl. Acad. Sci. U.S.A.">
        <title>Draft genome sequence of Camellia sinensis var. sinensis provides insights into the evolution of the tea genome and tea quality.</title>
        <authorList>
            <person name="Wei C."/>
            <person name="Yang H."/>
            <person name="Wang S."/>
            <person name="Zhao J."/>
            <person name="Liu C."/>
            <person name="Gao L."/>
            <person name="Xia E."/>
            <person name="Lu Y."/>
            <person name="Tai Y."/>
            <person name="She G."/>
            <person name="Sun J."/>
            <person name="Cao H."/>
            <person name="Tong W."/>
            <person name="Gao Q."/>
            <person name="Li Y."/>
            <person name="Deng W."/>
            <person name="Jiang X."/>
            <person name="Wang W."/>
            <person name="Chen Q."/>
            <person name="Zhang S."/>
            <person name="Li H."/>
            <person name="Wu J."/>
            <person name="Wang P."/>
            <person name="Li P."/>
            <person name="Shi C."/>
            <person name="Zheng F."/>
            <person name="Jian J."/>
            <person name="Huang B."/>
            <person name="Shan D."/>
            <person name="Shi M."/>
            <person name="Fang C."/>
            <person name="Yue Y."/>
            <person name="Li F."/>
            <person name="Li D."/>
            <person name="Wei S."/>
            <person name="Han B."/>
            <person name="Jiang C."/>
            <person name="Yin Y."/>
            <person name="Xia T."/>
            <person name="Zhang Z."/>
            <person name="Bennetzen J.L."/>
            <person name="Zhao S."/>
            <person name="Wan X."/>
        </authorList>
    </citation>
    <scope>NUCLEOTIDE SEQUENCE [LARGE SCALE GENOMIC DNA]</scope>
    <source>
        <strain evidence="10">cv. Shuchazao</strain>
        <tissue evidence="9">Leaf</tissue>
    </source>
</reference>
<comment type="caution">
    <text evidence="9">The sequence shown here is derived from an EMBL/GenBank/DDBJ whole genome shotgun (WGS) entry which is preliminary data.</text>
</comment>
<evidence type="ECO:0000313" key="10">
    <source>
        <dbReference type="Proteomes" id="UP000306102"/>
    </source>
</evidence>
<evidence type="ECO:0000256" key="2">
    <source>
        <dbReference type="ARBA" id="ARBA00022692"/>
    </source>
</evidence>
<keyword evidence="10" id="KW-1185">Reference proteome</keyword>
<keyword evidence="5" id="KW-0560">Oxidoreductase</keyword>
<dbReference type="PANTHER" id="PTHR12863">
    <property type="entry name" value="FATTY ACID HYDROXYLASE"/>
    <property type="match status" value="1"/>
</dbReference>
<keyword evidence="3" id="KW-0256">Endoplasmic reticulum</keyword>
<dbReference type="GO" id="GO:0080132">
    <property type="term" value="F:fatty acid 2-hydroxylase activity"/>
    <property type="evidence" value="ECO:0007669"/>
    <property type="project" value="InterPro"/>
</dbReference>